<dbReference type="NCBIfam" id="TIGR01855">
    <property type="entry name" value="IMP_synth_hisH"/>
    <property type="match status" value="1"/>
</dbReference>
<comment type="pathway">
    <text evidence="1">Amino-acid biosynthesis; L-histidine biosynthesis; L-histidine from 5-phospho-alpha-D-ribose 1-diphosphate: step 5/9.</text>
</comment>
<protein>
    <submittedName>
        <fullName evidence="11">Unannotated protein</fullName>
    </submittedName>
</protein>
<comment type="catalytic activity">
    <reaction evidence="9">
        <text>L-glutamine + H2O = L-glutamate + NH4(+)</text>
        <dbReference type="Rhea" id="RHEA:15889"/>
        <dbReference type="ChEBI" id="CHEBI:15377"/>
        <dbReference type="ChEBI" id="CHEBI:28938"/>
        <dbReference type="ChEBI" id="CHEBI:29985"/>
        <dbReference type="ChEBI" id="CHEBI:58359"/>
        <dbReference type="EC" id="3.5.1.2"/>
    </reaction>
</comment>
<dbReference type="Pfam" id="PF00117">
    <property type="entry name" value="GATase"/>
    <property type="match status" value="1"/>
</dbReference>
<dbReference type="PANTHER" id="PTHR42701:SF1">
    <property type="entry name" value="IMIDAZOLE GLYCEROL PHOSPHATE SYNTHASE SUBUNIT HISH"/>
    <property type="match status" value="1"/>
</dbReference>
<dbReference type="GO" id="GO:0004359">
    <property type="term" value="F:glutaminase activity"/>
    <property type="evidence" value="ECO:0007669"/>
    <property type="project" value="UniProtKB-EC"/>
</dbReference>
<name>A0A6J7P7Z2_9ZZZZ</name>
<evidence type="ECO:0000256" key="2">
    <source>
        <dbReference type="ARBA" id="ARBA00011152"/>
    </source>
</evidence>
<evidence type="ECO:0000256" key="9">
    <source>
        <dbReference type="ARBA" id="ARBA00049534"/>
    </source>
</evidence>
<evidence type="ECO:0000313" key="11">
    <source>
        <dbReference type="EMBL" id="CAB4998942.1"/>
    </source>
</evidence>
<dbReference type="EMBL" id="CAFBON010000181">
    <property type="protein sequence ID" value="CAB4998942.1"/>
    <property type="molecule type" value="Genomic_DNA"/>
</dbReference>
<dbReference type="UniPathway" id="UPA00031">
    <property type="reaction ID" value="UER00010"/>
</dbReference>
<evidence type="ECO:0000256" key="5">
    <source>
        <dbReference type="ARBA" id="ARBA00022962"/>
    </source>
</evidence>
<dbReference type="SUPFAM" id="SSF52317">
    <property type="entry name" value="Class I glutamine amidotransferase-like"/>
    <property type="match status" value="1"/>
</dbReference>
<keyword evidence="6" id="KW-0368">Histidine biosynthesis</keyword>
<keyword evidence="7" id="KW-0456">Lyase</keyword>
<dbReference type="GO" id="GO:0000107">
    <property type="term" value="F:imidazoleglycerol-phosphate synthase activity"/>
    <property type="evidence" value="ECO:0007669"/>
    <property type="project" value="TreeGrafter"/>
</dbReference>
<dbReference type="AlphaFoldDB" id="A0A6J7P7Z2"/>
<evidence type="ECO:0000256" key="4">
    <source>
        <dbReference type="ARBA" id="ARBA00022801"/>
    </source>
</evidence>
<dbReference type="InterPro" id="IPR017926">
    <property type="entry name" value="GATASE"/>
</dbReference>
<dbReference type="HAMAP" id="MF_00278">
    <property type="entry name" value="HisH"/>
    <property type="match status" value="1"/>
</dbReference>
<evidence type="ECO:0000256" key="1">
    <source>
        <dbReference type="ARBA" id="ARBA00005091"/>
    </source>
</evidence>
<organism evidence="11">
    <name type="scientific">freshwater metagenome</name>
    <dbReference type="NCBI Taxonomy" id="449393"/>
    <lineage>
        <taxon>unclassified sequences</taxon>
        <taxon>metagenomes</taxon>
        <taxon>ecological metagenomes</taxon>
    </lineage>
</organism>
<comment type="subunit">
    <text evidence="2">Heterodimer of HisH and HisF.</text>
</comment>
<evidence type="ECO:0000256" key="7">
    <source>
        <dbReference type="ARBA" id="ARBA00023239"/>
    </source>
</evidence>
<evidence type="ECO:0000259" key="10">
    <source>
        <dbReference type="Pfam" id="PF00117"/>
    </source>
</evidence>
<keyword evidence="3" id="KW-0028">Amino-acid biosynthesis</keyword>
<dbReference type="PANTHER" id="PTHR42701">
    <property type="entry name" value="IMIDAZOLE GLYCEROL PHOSPHATE SYNTHASE SUBUNIT HISH"/>
    <property type="match status" value="1"/>
</dbReference>
<dbReference type="GO" id="GO:0000105">
    <property type="term" value="P:L-histidine biosynthetic process"/>
    <property type="evidence" value="ECO:0007669"/>
    <property type="project" value="UniProtKB-UniPathway"/>
</dbReference>
<accession>A0A6J7P7Z2</accession>
<dbReference type="CDD" id="cd01748">
    <property type="entry name" value="GATase1_IGP_Synthase"/>
    <property type="match status" value="1"/>
</dbReference>
<feature type="domain" description="Glutamine amidotransferase" evidence="10">
    <location>
        <begin position="11"/>
        <end position="205"/>
    </location>
</feature>
<dbReference type="Gene3D" id="3.40.50.880">
    <property type="match status" value="1"/>
</dbReference>
<keyword evidence="5" id="KW-0315">Glutamine amidotransferase</keyword>
<dbReference type="GO" id="GO:0016829">
    <property type="term" value="F:lyase activity"/>
    <property type="evidence" value="ECO:0007669"/>
    <property type="project" value="UniProtKB-KW"/>
</dbReference>
<evidence type="ECO:0000256" key="8">
    <source>
        <dbReference type="ARBA" id="ARBA00047838"/>
    </source>
</evidence>
<dbReference type="PROSITE" id="PS51274">
    <property type="entry name" value="GATASE_COBBQ"/>
    <property type="match status" value="1"/>
</dbReference>
<evidence type="ECO:0000256" key="6">
    <source>
        <dbReference type="ARBA" id="ARBA00023102"/>
    </source>
</evidence>
<evidence type="ECO:0000256" key="3">
    <source>
        <dbReference type="ARBA" id="ARBA00022605"/>
    </source>
</evidence>
<sequence length="214" mass="22562">MSVPAKPLIAVLDYGIGNLRSAEKALQHVGADARLTADAGLVASADAVVLPGVGAFGACMDAFRAAGLEQVTREAVASGRPFLGICVGMQMLFSRSEEDPHATGLGIIPGTVRWIPPGVKRPQMQWNRLRFSVPNDPIFTGLGANDTWMYFVHSLHGVPDDPSVVAATTEYGGSLNVVFRSGNVVATQFHPEKSAHDGLALLENFTRIAAGVLA</sequence>
<gene>
    <name evidence="11" type="ORF">UFOPK3954_01625</name>
</gene>
<keyword evidence="4" id="KW-0378">Hydrolase</keyword>
<reference evidence="11" key="1">
    <citation type="submission" date="2020-05" db="EMBL/GenBank/DDBJ databases">
        <authorList>
            <person name="Chiriac C."/>
            <person name="Salcher M."/>
            <person name="Ghai R."/>
            <person name="Kavagutti S V."/>
        </authorList>
    </citation>
    <scope>NUCLEOTIDE SEQUENCE</scope>
</reference>
<dbReference type="PROSITE" id="PS51273">
    <property type="entry name" value="GATASE_TYPE_1"/>
    <property type="match status" value="1"/>
</dbReference>
<dbReference type="InterPro" id="IPR010139">
    <property type="entry name" value="Imidazole-glycPsynth_HisH"/>
</dbReference>
<dbReference type="InterPro" id="IPR029062">
    <property type="entry name" value="Class_I_gatase-like"/>
</dbReference>
<comment type="catalytic activity">
    <reaction evidence="8">
        <text>5-[(5-phospho-1-deoxy-D-ribulos-1-ylimino)methylamino]-1-(5-phospho-beta-D-ribosyl)imidazole-4-carboxamide + L-glutamine = D-erythro-1-(imidazol-4-yl)glycerol 3-phosphate + 5-amino-1-(5-phospho-beta-D-ribosyl)imidazole-4-carboxamide + L-glutamate + H(+)</text>
        <dbReference type="Rhea" id="RHEA:24793"/>
        <dbReference type="ChEBI" id="CHEBI:15378"/>
        <dbReference type="ChEBI" id="CHEBI:29985"/>
        <dbReference type="ChEBI" id="CHEBI:58278"/>
        <dbReference type="ChEBI" id="CHEBI:58359"/>
        <dbReference type="ChEBI" id="CHEBI:58475"/>
        <dbReference type="ChEBI" id="CHEBI:58525"/>
        <dbReference type="EC" id="4.3.2.10"/>
    </reaction>
</comment>
<dbReference type="PIRSF" id="PIRSF000495">
    <property type="entry name" value="Amidotransf_hisH"/>
    <property type="match status" value="1"/>
</dbReference>
<proteinExistence type="inferred from homology"/>